<dbReference type="FunFam" id="3.40.50.720:FF:000363">
    <property type="entry name" value="D-isomer specific 2-hydroxyacid dehydrogenase"/>
    <property type="match status" value="1"/>
</dbReference>
<dbReference type="Gene3D" id="3.40.50.720">
    <property type="entry name" value="NAD(P)-binding Rossmann-like Domain"/>
    <property type="match status" value="2"/>
</dbReference>
<dbReference type="InterPro" id="IPR006140">
    <property type="entry name" value="D-isomer_DH_NAD-bd"/>
</dbReference>
<dbReference type="PANTHER" id="PTHR43333:SF1">
    <property type="entry name" value="D-ISOMER SPECIFIC 2-HYDROXYACID DEHYDROGENASE NAD-BINDING DOMAIN-CONTAINING PROTEIN"/>
    <property type="match status" value="1"/>
</dbReference>
<evidence type="ECO:0000256" key="1">
    <source>
        <dbReference type="ARBA" id="ARBA00023002"/>
    </source>
</evidence>
<dbReference type="SUPFAM" id="SSF51735">
    <property type="entry name" value="NAD(P)-binding Rossmann-fold domains"/>
    <property type="match status" value="1"/>
</dbReference>
<dbReference type="Proteomes" id="UP000794436">
    <property type="component" value="Unassembled WGS sequence"/>
</dbReference>
<comment type="caution">
    <text evidence="4">The sequence shown here is derived from an EMBL/GenBank/DDBJ whole genome shotgun (WGS) entry which is preliminary data.</text>
</comment>
<dbReference type="GO" id="GO:0051287">
    <property type="term" value="F:NAD binding"/>
    <property type="evidence" value="ECO:0007669"/>
    <property type="project" value="InterPro"/>
</dbReference>
<gene>
    <name evidence="4" type="ORF">Poli38472_003534</name>
</gene>
<evidence type="ECO:0000313" key="4">
    <source>
        <dbReference type="EMBL" id="TMW57609.1"/>
    </source>
</evidence>
<keyword evidence="1" id="KW-0560">Oxidoreductase</keyword>
<dbReference type="InterPro" id="IPR036291">
    <property type="entry name" value="NAD(P)-bd_dom_sf"/>
</dbReference>
<protein>
    <recommendedName>
        <fullName evidence="3">D-isomer specific 2-hydroxyacid dehydrogenase NAD-binding domain-containing protein</fullName>
    </recommendedName>
</protein>
<accession>A0A8K1C6P9</accession>
<feature type="domain" description="D-isomer specific 2-hydroxyacid dehydrogenase NAD-binding" evidence="3">
    <location>
        <begin position="145"/>
        <end position="324"/>
    </location>
</feature>
<keyword evidence="5" id="KW-1185">Reference proteome</keyword>
<dbReference type="EMBL" id="SPLM01000144">
    <property type="protein sequence ID" value="TMW57609.1"/>
    <property type="molecule type" value="Genomic_DNA"/>
</dbReference>
<organism evidence="4 5">
    <name type="scientific">Pythium oligandrum</name>
    <name type="common">Mycoparasitic fungus</name>
    <dbReference type="NCBI Taxonomy" id="41045"/>
    <lineage>
        <taxon>Eukaryota</taxon>
        <taxon>Sar</taxon>
        <taxon>Stramenopiles</taxon>
        <taxon>Oomycota</taxon>
        <taxon>Peronosporomycetes</taxon>
        <taxon>Pythiales</taxon>
        <taxon>Pythiaceae</taxon>
        <taxon>Pythium</taxon>
    </lineage>
</organism>
<evidence type="ECO:0000313" key="5">
    <source>
        <dbReference type="Proteomes" id="UP000794436"/>
    </source>
</evidence>
<dbReference type="AlphaFoldDB" id="A0A8K1C6P9"/>
<dbReference type="GO" id="GO:0016491">
    <property type="term" value="F:oxidoreductase activity"/>
    <property type="evidence" value="ECO:0007669"/>
    <property type="project" value="UniProtKB-KW"/>
</dbReference>
<evidence type="ECO:0000259" key="3">
    <source>
        <dbReference type="Pfam" id="PF02826"/>
    </source>
</evidence>
<dbReference type="OrthoDB" id="298012at2759"/>
<dbReference type="PANTHER" id="PTHR43333">
    <property type="entry name" value="2-HACID_DH_C DOMAIN-CONTAINING PROTEIN"/>
    <property type="match status" value="1"/>
</dbReference>
<dbReference type="Pfam" id="PF02826">
    <property type="entry name" value="2-Hacid_dh_C"/>
    <property type="match status" value="1"/>
</dbReference>
<reference evidence="4" key="1">
    <citation type="submission" date="2019-03" db="EMBL/GenBank/DDBJ databases">
        <title>Long read genome sequence of the mycoparasitic Pythium oligandrum ATCC 38472 isolated from sugarbeet rhizosphere.</title>
        <authorList>
            <person name="Gaulin E."/>
        </authorList>
    </citation>
    <scope>NUCLEOTIDE SEQUENCE</scope>
    <source>
        <strain evidence="4">ATCC 38472_TT</strain>
    </source>
</reference>
<dbReference type="CDD" id="cd05300">
    <property type="entry name" value="2-Hacid_dh_1"/>
    <property type="match status" value="1"/>
</dbReference>
<keyword evidence="2" id="KW-0520">NAD</keyword>
<sequence length="359" mass="39895">MMATMKSAMTYRVPVISSLQGLTDIVQHKLRTATCPAADLFRAQALEFVEIPAPTPVTPWKLTEAQTQVLHDAQILLGDAKTCAPLLLTPSETVQFRNLQWMQATYAGVESFQRLLDEHKLDAPKFALTRAGGVMPKAMAQYVLGWIVAIERKFFEARAAQDKKEWAKTALDYRPYSDLTVGILGMGDIGQEIGRLLKTAGFQVVGFKRNVNVLDAAASLDSAHRVTSNLQHVLEQADFVVSVLPSTPATRGLLNESNLVFCSRKKPVLINVGRGDLVDESALIQALDKKWLSRCVLDVFATEPLPEESPLWTHPLVSITPHVSAKSFPQDVADVFIRNLNLFLAREPMEYRVNWTHGY</sequence>
<evidence type="ECO:0000256" key="2">
    <source>
        <dbReference type="ARBA" id="ARBA00023027"/>
    </source>
</evidence>
<name>A0A8K1C6P9_PYTOL</name>
<proteinExistence type="predicted"/>